<proteinExistence type="predicted"/>
<sequence length="187" mass="21488">MYWRPTDVKFAPARPLVGRDELRDLIAATAASREIGSTCREARDDTAFVLPDVFEMKANPKHWRRTSQRPHILTGDFRSNAKQDVIGVVFSSVVKLNYIRTWTQRGNLLPCAQIIQHVALDTSLTEDVHFSEVWTECGCGKPDCVVCLGDPLLDFLRLFPNLKSFHILQHFRLLLKEDIGYWIYRGE</sequence>
<organism evidence="1 2">
    <name type="scientific">Bimuria novae-zelandiae CBS 107.79</name>
    <dbReference type="NCBI Taxonomy" id="1447943"/>
    <lineage>
        <taxon>Eukaryota</taxon>
        <taxon>Fungi</taxon>
        <taxon>Dikarya</taxon>
        <taxon>Ascomycota</taxon>
        <taxon>Pezizomycotina</taxon>
        <taxon>Dothideomycetes</taxon>
        <taxon>Pleosporomycetidae</taxon>
        <taxon>Pleosporales</taxon>
        <taxon>Massarineae</taxon>
        <taxon>Didymosphaeriaceae</taxon>
        <taxon>Bimuria</taxon>
    </lineage>
</organism>
<dbReference type="OrthoDB" id="3563445at2759"/>
<name>A0A6A5VAV2_9PLEO</name>
<accession>A0A6A5VAV2</accession>
<reference evidence="1" key="1">
    <citation type="journal article" date="2020" name="Stud. Mycol.">
        <title>101 Dothideomycetes genomes: a test case for predicting lifestyles and emergence of pathogens.</title>
        <authorList>
            <person name="Haridas S."/>
            <person name="Albert R."/>
            <person name="Binder M."/>
            <person name="Bloem J."/>
            <person name="Labutti K."/>
            <person name="Salamov A."/>
            <person name="Andreopoulos B."/>
            <person name="Baker S."/>
            <person name="Barry K."/>
            <person name="Bills G."/>
            <person name="Bluhm B."/>
            <person name="Cannon C."/>
            <person name="Castanera R."/>
            <person name="Culley D."/>
            <person name="Daum C."/>
            <person name="Ezra D."/>
            <person name="Gonzalez J."/>
            <person name="Henrissat B."/>
            <person name="Kuo A."/>
            <person name="Liang C."/>
            <person name="Lipzen A."/>
            <person name="Lutzoni F."/>
            <person name="Magnuson J."/>
            <person name="Mondo S."/>
            <person name="Nolan M."/>
            <person name="Ohm R."/>
            <person name="Pangilinan J."/>
            <person name="Park H.-J."/>
            <person name="Ramirez L."/>
            <person name="Alfaro M."/>
            <person name="Sun H."/>
            <person name="Tritt A."/>
            <person name="Yoshinaga Y."/>
            <person name="Zwiers L.-H."/>
            <person name="Turgeon B."/>
            <person name="Goodwin S."/>
            <person name="Spatafora J."/>
            <person name="Crous P."/>
            <person name="Grigoriev I."/>
        </authorList>
    </citation>
    <scope>NUCLEOTIDE SEQUENCE</scope>
    <source>
        <strain evidence="1">CBS 107.79</strain>
    </source>
</reference>
<dbReference type="EMBL" id="ML976678">
    <property type="protein sequence ID" value="KAF1973810.1"/>
    <property type="molecule type" value="Genomic_DNA"/>
</dbReference>
<evidence type="ECO:0000313" key="1">
    <source>
        <dbReference type="EMBL" id="KAF1973810.1"/>
    </source>
</evidence>
<keyword evidence="2" id="KW-1185">Reference proteome</keyword>
<gene>
    <name evidence="1" type="ORF">BU23DRAFT_567916</name>
</gene>
<protein>
    <submittedName>
        <fullName evidence="1">Uncharacterized protein</fullName>
    </submittedName>
</protein>
<dbReference type="Proteomes" id="UP000800036">
    <property type="component" value="Unassembled WGS sequence"/>
</dbReference>
<evidence type="ECO:0000313" key="2">
    <source>
        <dbReference type="Proteomes" id="UP000800036"/>
    </source>
</evidence>
<dbReference type="AlphaFoldDB" id="A0A6A5VAV2"/>